<dbReference type="HAMAP" id="MF_00454">
    <property type="entry name" value="FluC"/>
    <property type="match status" value="1"/>
</dbReference>
<evidence type="ECO:0000256" key="1">
    <source>
        <dbReference type="ARBA" id="ARBA00004651"/>
    </source>
</evidence>
<evidence type="ECO:0000256" key="4">
    <source>
        <dbReference type="ARBA" id="ARBA00022989"/>
    </source>
</evidence>
<keyword evidence="2 10" id="KW-1003">Cell membrane</keyword>
<dbReference type="AlphaFoldDB" id="A0AAJ1EYD6"/>
<dbReference type="EMBL" id="JAKNHJ010000012">
    <property type="protein sequence ID" value="MCG4618156.1"/>
    <property type="molecule type" value="Genomic_DNA"/>
</dbReference>
<dbReference type="PANTHER" id="PTHR28259:SF1">
    <property type="entry name" value="FLUORIDE EXPORT PROTEIN 1-RELATED"/>
    <property type="match status" value="1"/>
</dbReference>
<comment type="catalytic activity">
    <reaction evidence="8">
        <text>fluoride(in) = fluoride(out)</text>
        <dbReference type="Rhea" id="RHEA:76159"/>
        <dbReference type="ChEBI" id="CHEBI:17051"/>
    </reaction>
    <physiologicalReaction direction="left-to-right" evidence="8">
        <dbReference type="Rhea" id="RHEA:76160"/>
    </physiologicalReaction>
</comment>
<keyword evidence="10" id="KW-0813">Transport</keyword>
<comment type="function">
    <text evidence="9 10">Fluoride-specific ion channel. Important for reducing fluoride concentration in the cell, thus reducing its toxicity.</text>
</comment>
<evidence type="ECO:0000256" key="7">
    <source>
        <dbReference type="ARBA" id="ARBA00035120"/>
    </source>
</evidence>
<dbReference type="GO" id="GO:0062054">
    <property type="term" value="F:fluoride channel activity"/>
    <property type="evidence" value="ECO:0007669"/>
    <property type="project" value="UniProtKB-UniRule"/>
</dbReference>
<evidence type="ECO:0000256" key="6">
    <source>
        <dbReference type="ARBA" id="ARBA00023303"/>
    </source>
</evidence>
<evidence type="ECO:0000256" key="8">
    <source>
        <dbReference type="ARBA" id="ARBA00035585"/>
    </source>
</evidence>
<feature type="transmembrane region" description="Helical" evidence="10">
    <location>
        <begin position="70"/>
        <end position="92"/>
    </location>
</feature>
<dbReference type="GO" id="GO:0005886">
    <property type="term" value="C:plasma membrane"/>
    <property type="evidence" value="ECO:0007669"/>
    <property type="project" value="UniProtKB-SubCell"/>
</dbReference>
<reference evidence="11" key="1">
    <citation type="submission" date="2022-01" db="EMBL/GenBank/DDBJ databases">
        <title>Collection of gut derived symbiotic bacterial strains cultured from healthy donors.</title>
        <authorList>
            <person name="Lin H."/>
            <person name="Kohout C."/>
            <person name="Waligurski E."/>
            <person name="Pamer E.G."/>
        </authorList>
    </citation>
    <scope>NUCLEOTIDE SEQUENCE</scope>
    <source>
        <strain evidence="11">DFI.7.46</strain>
    </source>
</reference>
<keyword evidence="4 10" id="KW-1133">Transmembrane helix</keyword>
<keyword evidence="6 10" id="KW-0407">Ion channel</keyword>
<keyword evidence="5 10" id="KW-0472">Membrane</keyword>
<feature type="binding site" evidence="10">
    <location>
        <position position="82"/>
    </location>
    <ligand>
        <name>Na(+)</name>
        <dbReference type="ChEBI" id="CHEBI:29101"/>
        <note>structural</note>
    </ligand>
</feature>
<dbReference type="GO" id="GO:0046872">
    <property type="term" value="F:metal ion binding"/>
    <property type="evidence" value="ECO:0007669"/>
    <property type="project" value="UniProtKB-KW"/>
</dbReference>
<comment type="subcellular location">
    <subcellularLocation>
        <location evidence="1 10">Cell membrane</location>
        <topology evidence="1 10">Multi-pass membrane protein</topology>
    </subcellularLocation>
</comment>
<dbReference type="PANTHER" id="PTHR28259">
    <property type="entry name" value="FLUORIDE EXPORT PROTEIN 1-RELATED"/>
    <property type="match status" value="1"/>
</dbReference>
<dbReference type="Pfam" id="PF02537">
    <property type="entry name" value="CRCB"/>
    <property type="match status" value="1"/>
</dbReference>
<protein>
    <recommendedName>
        <fullName evidence="10">Fluoride-specific ion channel FluC</fullName>
    </recommendedName>
</protein>
<feature type="transmembrane region" description="Helical" evidence="10">
    <location>
        <begin position="6"/>
        <end position="24"/>
    </location>
</feature>
<sequence>MGGIGFALALGASGGVGALCRWGIDVTWLKLEKRHPAGGIALVNVLACLLGGMLIAAVSSGGLHSDSRVYALLATGFLGGFSTFSTFVLDIFSVTERGNWRRAWGALLLVWSLSLLAAAVGLALGSFLF</sequence>
<dbReference type="InterPro" id="IPR003691">
    <property type="entry name" value="FluC"/>
</dbReference>
<proteinExistence type="inferred from homology"/>
<dbReference type="GO" id="GO:0140114">
    <property type="term" value="P:cellular detoxification of fluoride"/>
    <property type="evidence" value="ECO:0007669"/>
    <property type="project" value="UniProtKB-UniRule"/>
</dbReference>
<comment type="similarity">
    <text evidence="7 10">Belongs to the fluoride channel Fluc/FEX (TC 1.A.43) family.</text>
</comment>
<gene>
    <name evidence="10" type="primary">fluC</name>
    <name evidence="10" type="synonym">crcB</name>
    <name evidence="11" type="ORF">L0M99_06580</name>
</gene>
<keyword evidence="10" id="KW-0406">Ion transport</keyword>
<accession>A0AAJ1EYD6</accession>
<organism evidence="11 12">
    <name type="scientific">Varibaculum cambriense</name>
    <dbReference type="NCBI Taxonomy" id="184870"/>
    <lineage>
        <taxon>Bacteria</taxon>
        <taxon>Bacillati</taxon>
        <taxon>Actinomycetota</taxon>
        <taxon>Actinomycetes</taxon>
        <taxon>Actinomycetales</taxon>
        <taxon>Actinomycetaceae</taxon>
        <taxon>Varibaculum</taxon>
    </lineage>
</organism>
<comment type="activity regulation">
    <text evidence="10">Na(+) is not transported, but it plays an essential structural role and its presence is essential for fluoride channel function.</text>
</comment>
<name>A0AAJ1EYD6_9ACTO</name>
<feature type="transmembrane region" description="Helical" evidence="10">
    <location>
        <begin position="104"/>
        <end position="128"/>
    </location>
</feature>
<evidence type="ECO:0000256" key="3">
    <source>
        <dbReference type="ARBA" id="ARBA00022692"/>
    </source>
</evidence>
<evidence type="ECO:0000313" key="12">
    <source>
        <dbReference type="Proteomes" id="UP001200537"/>
    </source>
</evidence>
<comment type="caution">
    <text evidence="11">The sequence shown here is derived from an EMBL/GenBank/DDBJ whole genome shotgun (WGS) entry which is preliminary data.</text>
</comment>
<feature type="transmembrane region" description="Helical" evidence="10">
    <location>
        <begin position="36"/>
        <end position="58"/>
    </location>
</feature>
<evidence type="ECO:0000256" key="10">
    <source>
        <dbReference type="HAMAP-Rule" id="MF_00454"/>
    </source>
</evidence>
<feature type="binding site" evidence="10">
    <location>
        <position position="79"/>
    </location>
    <ligand>
        <name>Na(+)</name>
        <dbReference type="ChEBI" id="CHEBI:29101"/>
        <note>structural</note>
    </ligand>
</feature>
<evidence type="ECO:0000256" key="2">
    <source>
        <dbReference type="ARBA" id="ARBA00022475"/>
    </source>
</evidence>
<keyword evidence="3 10" id="KW-0812">Transmembrane</keyword>
<evidence type="ECO:0000256" key="9">
    <source>
        <dbReference type="ARBA" id="ARBA00049940"/>
    </source>
</evidence>
<dbReference type="RefSeq" id="WP_238128144.1">
    <property type="nucleotide sequence ID" value="NZ_JAKNHJ010000012.1"/>
</dbReference>
<evidence type="ECO:0000313" key="11">
    <source>
        <dbReference type="EMBL" id="MCG4618156.1"/>
    </source>
</evidence>
<keyword evidence="10" id="KW-0479">Metal-binding</keyword>
<dbReference type="Proteomes" id="UP001200537">
    <property type="component" value="Unassembled WGS sequence"/>
</dbReference>
<keyword evidence="10" id="KW-0915">Sodium</keyword>
<evidence type="ECO:0000256" key="5">
    <source>
        <dbReference type="ARBA" id="ARBA00023136"/>
    </source>
</evidence>